<dbReference type="Gene3D" id="3.40.50.150">
    <property type="entry name" value="Vaccinia Virus protein VP39"/>
    <property type="match status" value="1"/>
</dbReference>
<proteinExistence type="predicted"/>
<dbReference type="InterPro" id="IPR058240">
    <property type="entry name" value="rSAM_sf"/>
</dbReference>
<dbReference type="PANTHER" id="PTHR43306:SF1">
    <property type="entry name" value="7,8-DIHYDRO-6-HYDROXYMETHYLPTERIN DIMETHYLTRANSFERASE"/>
    <property type="match status" value="1"/>
</dbReference>
<dbReference type="SUPFAM" id="SSF53335">
    <property type="entry name" value="S-adenosyl-L-methionine-dependent methyltransferases"/>
    <property type="match status" value="1"/>
</dbReference>
<gene>
    <name evidence="2" type="primary">rebM_5</name>
    <name evidence="2" type="ORF">ERS027659_02517</name>
</gene>
<dbReference type="RefSeq" id="WP_009937135.1">
    <property type="nucleotide sequence ID" value="NZ_CHWP01000006.1"/>
</dbReference>
<dbReference type="Gene3D" id="3.20.20.70">
    <property type="entry name" value="Aldolase class I"/>
    <property type="match status" value="1"/>
</dbReference>
<evidence type="ECO:0000259" key="1">
    <source>
        <dbReference type="Pfam" id="PF13649"/>
    </source>
</evidence>
<evidence type="ECO:0000313" key="2">
    <source>
        <dbReference type="EMBL" id="CKS01412.1"/>
    </source>
</evidence>
<dbReference type="InterPro" id="IPR034474">
    <property type="entry name" value="Methyltransferase_Class_D"/>
</dbReference>
<dbReference type="GO" id="GO:0008168">
    <property type="term" value="F:methyltransferase activity"/>
    <property type="evidence" value="ECO:0007669"/>
    <property type="project" value="UniProtKB-KW"/>
</dbReference>
<evidence type="ECO:0000313" key="3">
    <source>
        <dbReference type="Proteomes" id="UP000050164"/>
    </source>
</evidence>
<dbReference type="InterPro" id="IPR041698">
    <property type="entry name" value="Methyltransf_25"/>
</dbReference>
<protein>
    <submittedName>
        <fullName evidence="2">Probable transferase</fullName>
        <ecNumber evidence="2">2.1.1.-</ecNumber>
    </submittedName>
</protein>
<dbReference type="InterPro" id="IPR029063">
    <property type="entry name" value="SAM-dependent_MTases_sf"/>
</dbReference>
<keyword evidence="2" id="KW-0808">Transferase</keyword>
<dbReference type="CDD" id="cd02440">
    <property type="entry name" value="AdoMet_MTases"/>
    <property type="match status" value="1"/>
</dbReference>
<keyword evidence="2" id="KW-0489">Methyltransferase</keyword>
<dbReference type="EMBL" id="CNFT01000609">
    <property type="protein sequence ID" value="CKS01412.1"/>
    <property type="molecule type" value="Genomic_DNA"/>
</dbReference>
<organism evidence="2 3">
    <name type="scientific">Mycobacterium tuberculosis</name>
    <dbReference type="NCBI Taxonomy" id="1773"/>
    <lineage>
        <taxon>Bacteria</taxon>
        <taxon>Bacillati</taxon>
        <taxon>Actinomycetota</taxon>
        <taxon>Actinomycetes</taxon>
        <taxon>Mycobacteriales</taxon>
        <taxon>Mycobacteriaceae</taxon>
        <taxon>Mycobacterium</taxon>
        <taxon>Mycobacterium tuberculosis complex</taxon>
    </lineage>
</organism>
<name>A0A655A458_MYCTX</name>
<accession>A0A655A458</accession>
<reference evidence="2 3" key="1">
    <citation type="submission" date="2015-03" db="EMBL/GenBank/DDBJ databases">
        <authorList>
            <consortium name="Pathogen Informatics"/>
        </authorList>
    </citation>
    <scope>NUCLEOTIDE SEQUENCE [LARGE SCALE GENOMIC DNA]</scope>
    <source>
        <strain evidence="2 3">Bir 185</strain>
    </source>
</reference>
<dbReference type="AlphaFoldDB" id="A0A655A458"/>
<dbReference type="Proteomes" id="UP000050164">
    <property type="component" value="Unassembled WGS sequence"/>
</dbReference>
<dbReference type="SUPFAM" id="SSF102114">
    <property type="entry name" value="Radical SAM enzymes"/>
    <property type="match status" value="1"/>
</dbReference>
<dbReference type="GO" id="GO:0032259">
    <property type="term" value="P:methylation"/>
    <property type="evidence" value="ECO:0007669"/>
    <property type="project" value="UniProtKB-KW"/>
</dbReference>
<sequence length="578" mass="62102">MHIYLQFDGLDEATHRRIRGHDLRDVKQRALDNCAAAGLTVSLVAAVERGLNEHELGAVIRHGMAQPGVQPVVFQPVTHAGRHVQFDPLTRLTNSDIIACITAQLPEWFRPGDFFPVPCCFPSCRSITYLLTDGEHVVPIPRLLNVEDYLDYVSNRVIPDLAIREALENLWSASAVPGTDTMTAQLQRATAALNCAEGCGINLPEALTHLTDRVFAIVIQDFQDPYTLNVKQLMKCCVQQITPDGRLIPFCAYNSVGYREQVREQLTGVPVPDIVPNAIPLAGLLADAPHGSKQANTGGSIARLAGPTRGAPMALPPQQIKACCADAYSRDIVALLLGDSFHPGGATLTRRLADQLGLRSTGDPRRVADIAAGPGASARLLASDYGVAVDGVDISEINVKRAQAAVAQTGLTERVRFHLGDAESVPLPDDTFDALVCECAFCTFPDKNAAAQQFARILRPGGLAGITDVTVGDGGLPAELTPLAAWVACIADARTVTDYTDILEGAGLRTRHIESHDESLLDMIDRIDARITALHVAAPEILADNGIRHDSVRDFTALARAAVQTGRIGYTLMIAEKP</sequence>
<dbReference type="EC" id="2.1.1.-" evidence="2"/>
<dbReference type="Pfam" id="PF13649">
    <property type="entry name" value="Methyltransf_25"/>
    <property type="match status" value="1"/>
</dbReference>
<dbReference type="PANTHER" id="PTHR43306">
    <property type="entry name" value="7,8-DIHYDRO-6-HYDROXYMETHYLPTERIN DIMETHYLTRANSFERASE"/>
    <property type="match status" value="1"/>
</dbReference>
<dbReference type="InterPro" id="IPR013785">
    <property type="entry name" value="Aldolase_TIM"/>
</dbReference>
<feature type="domain" description="Methyltransferase" evidence="1">
    <location>
        <begin position="367"/>
        <end position="462"/>
    </location>
</feature>